<sequence length="124" mass="13474">MPHVSRSTAAESVSLDGLDVKYEALDGGYTVCFESHSADADLAEVFRGLPDDRCHFPRWGYVVSGKVGFRFPDREETYTAGDAYYVPPGHTPVHYAGAEIVEFSPTDLLGEAMGVVMRNVGVDA</sequence>
<keyword evidence="2" id="KW-1185">Reference proteome</keyword>
<accession>A0ABW2C9H8</accession>
<dbReference type="EMBL" id="JBHSXX010000001">
    <property type="protein sequence ID" value="MFC6871202.1"/>
    <property type="molecule type" value="Genomic_DNA"/>
</dbReference>
<comment type="caution">
    <text evidence="1">The sequence shown here is derived from an EMBL/GenBank/DDBJ whole genome shotgun (WGS) entry which is preliminary data.</text>
</comment>
<evidence type="ECO:0000313" key="1">
    <source>
        <dbReference type="EMBL" id="MFC6871202.1"/>
    </source>
</evidence>
<evidence type="ECO:0000313" key="2">
    <source>
        <dbReference type="Proteomes" id="UP001596337"/>
    </source>
</evidence>
<evidence type="ECO:0008006" key="3">
    <source>
        <dbReference type="Google" id="ProtNLM"/>
    </source>
</evidence>
<dbReference type="Gene3D" id="2.60.120.10">
    <property type="entry name" value="Jelly Rolls"/>
    <property type="match status" value="1"/>
</dbReference>
<organism evidence="1 2">
    <name type="scientific">Haloechinothrix salitolerans</name>
    <dbReference type="NCBI Taxonomy" id="926830"/>
    <lineage>
        <taxon>Bacteria</taxon>
        <taxon>Bacillati</taxon>
        <taxon>Actinomycetota</taxon>
        <taxon>Actinomycetes</taxon>
        <taxon>Pseudonocardiales</taxon>
        <taxon>Pseudonocardiaceae</taxon>
        <taxon>Haloechinothrix</taxon>
    </lineage>
</organism>
<name>A0ABW2C9H8_9PSEU</name>
<dbReference type="Proteomes" id="UP001596337">
    <property type="component" value="Unassembled WGS sequence"/>
</dbReference>
<dbReference type="SUPFAM" id="SSF51182">
    <property type="entry name" value="RmlC-like cupins"/>
    <property type="match status" value="1"/>
</dbReference>
<dbReference type="InterPro" id="IPR014710">
    <property type="entry name" value="RmlC-like_jellyroll"/>
</dbReference>
<proteinExistence type="predicted"/>
<protein>
    <recommendedName>
        <fullName evidence="3">Cupin domain-containing protein</fullName>
    </recommendedName>
</protein>
<dbReference type="InterPro" id="IPR011051">
    <property type="entry name" value="RmlC_Cupin_sf"/>
</dbReference>
<dbReference type="RefSeq" id="WP_345400065.1">
    <property type="nucleotide sequence ID" value="NZ_BAABLA010000097.1"/>
</dbReference>
<gene>
    <name evidence="1" type="ORF">ACFQGD_29170</name>
</gene>
<reference evidence="2" key="1">
    <citation type="journal article" date="2019" name="Int. J. Syst. Evol. Microbiol.">
        <title>The Global Catalogue of Microorganisms (GCM) 10K type strain sequencing project: providing services to taxonomists for standard genome sequencing and annotation.</title>
        <authorList>
            <consortium name="The Broad Institute Genomics Platform"/>
            <consortium name="The Broad Institute Genome Sequencing Center for Infectious Disease"/>
            <person name="Wu L."/>
            <person name="Ma J."/>
        </authorList>
    </citation>
    <scope>NUCLEOTIDE SEQUENCE [LARGE SCALE GENOMIC DNA]</scope>
    <source>
        <strain evidence="2">KCTC 32255</strain>
    </source>
</reference>